<keyword evidence="9" id="KW-1185">Reference proteome</keyword>
<comment type="subcellular location">
    <subcellularLocation>
        <location evidence="1">Nucleus</location>
    </subcellularLocation>
</comment>
<name>A0A9P4Q569_9PEZI</name>
<evidence type="ECO:0008006" key="10">
    <source>
        <dbReference type="Google" id="ProtNLM"/>
    </source>
</evidence>
<protein>
    <recommendedName>
        <fullName evidence="10">Cohesin loading factor</fullName>
    </recommendedName>
</protein>
<evidence type="ECO:0000256" key="1">
    <source>
        <dbReference type="ARBA" id="ARBA00004123"/>
    </source>
</evidence>
<evidence type="ECO:0000256" key="6">
    <source>
        <dbReference type="ARBA" id="ARBA00023242"/>
    </source>
</evidence>
<keyword evidence="4" id="KW-0498">Mitosis</keyword>
<keyword evidence="6" id="KW-0539">Nucleus</keyword>
<evidence type="ECO:0000313" key="8">
    <source>
        <dbReference type="EMBL" id="KAF2718556.1"/>
    </source>
</evidence>
<reference evidence="8" key="1">
    <citation type="journal article" date="2020" name="Stud. Mycol.">
        <title>101 Dothideomycetes genomes: a test case for predicting lifestyles and emergence of pathogens.</title>
        <authorList>
            <person name="Haridas S."/>
            <person name="Albert R."/>
            <person name="Binder M."/>
            <person name="Bloem J."/>
            <person name="Labutti K."/>
            <person name="Salamov A."/>
            <person name="Andreopoulos B."/>
            <person name="Baker S."/>
            <person name="Barry K."/>
            <person name="Bills G."/>
            <person name="Bluhm B."/>
            <person name="Cannon C."/>
            <person name="Castanera R."/>
            <person name="Culley D."/>
            <person name="Daum C."/>
            <person name="Ezra D."/>
            <person name="Gonzalez J."/>
            <person name="Henrissat B."/>
            <person name="Kuo A."/>
            <person name="Liang C."/>
            <person name="Lipzen A."/>
            <person name="Lutzoni F."/>
            <person name="Magnuson J."/>
            <person name="Mondo S."/>
            <person name="Nolan M."/>
            <person name="Ohm R."/>
            <person name="Pangilinan J."/>
            <person name="Park H.-J."/>
            <person name="Ramirez L."/>
            <person name="Alfaro M."/>
            <person name="Sun H."/>
            <person name="Tritt A."/>
            <person name="Yoshinaga Y."/>
            <person name="Zwiers L.-H."/>
            <person name="Turgeon B."/>
            <person name="Goodwin S."/>
            <person name="Spatafora J."/>
            <person name="Crous P."/>
            <person name="Grigoriev I."/>
        </authorList>
    </citation>
    <scope>NUCLEOTIDE SEQUENCE</scope>
    <source>
        <strain evidence="8">CBS 116435</strain>
    </source>
</reference>
<keyword evidence="5" id="KW-0159">Chromosome partition</keyword>
<keyword evidence="7" id="KW-0131">Cell cycle</keyword>
<dbReference type="GO" id="GO:0007064">
    <property type="term" value="P:mitotic sister chromatid cohesion"/>
    <property type="evidence" value="ECO:0007669"/>
    <property type="project" value="InterPro"/>
</dbReference>
<dbReference type="PANTHER" id="PTHR21394">
    <property type="entry name" value="MAU2 CHROMATID COHESION FACTOR HOMOLOG"/>
    <property type="match status" value="1"/>
</dbReference>
<dbReference type="AlphaFoldDB" id="A0A9P4Q569"/>
<comment type="similarity">
    <text evidence="2">Belongs to the SCC4/mau-2 family.</text>
</comment>
<dbReference type="Proteomes" id="UP000799441">
    <property type="component" value="Unassembled WGS sequence"/>
</dbReference>
<gene>
    <name evidence="8" type="ORF">K431DRAFT_274591</name>
</gene>
<dbReference type="GO" id="GO:0005634">
    <property type="term" value="C:nucleus"/>
    <property type="evidence" value="ECO:0007669"/>
    <property type="project" value="UniProtKB-SubCell"/>
</dbReference>
<dbReference type="Pfam" id="PF10345">
    <property type="entry name" value="Cohesin_load"/>
    <property type="match status" value="1"/>
</dbReference>
<dbReference type="OrthoDB" id="5565328at2759"/>
<accession>A0A9P4Q569</accession>
<sequence>MLLQLSDEYVATAFALAQSCTHKGMDDAQSERYCDLMATGMGCLESILRNFRLPDPRKECRIRLRLATLMFEETENDMEAEEMLSKGVSISERSRLTDLKFAMQHLLARVMFKTKPKAALKAIEKVQHEVEALGLVNWMYAFRFLSISLLIQRGGNADSTLLLRSLTALASLAEQYRHAGVHVTAALVEAIVHLRSKSEEALDLAQRALATARTYQLDPTMHTMPQIPVLLSILDLASSLRVCRPKETATKLDAMQKQLDPISKNRVWSSDGHVSIPLGPVSNSDIYHDTAGIFALVEDGTCVLSIRWMAQANIYALGFLLSGIVSLTKTTDHENAIKILQQAIKCTQMKSDTSLTPLSWIVSRDEELRNLELFIRLHLVFAYCATSRWALAAKSIQETHDILGRAGIGAEQATKSVLLYLQGVCKQGTGDLQGAMEDFGSPLLCAQAKDRGCTFDRDIQTLSTLNKVLILRSTQAQQHEAESLLNSIQAYCTAHDNKALGSAFHIIKATTPNSGMPIVKVKQQIQAALNSAQVVSNNQLLCIIMNTMTLLFFKDIVGQQALKCGNAGRTFANKVHDPLWKVVADAMYGDTLERCGELTKAGEVKADGEAAWVQVPQGVKDSLQRQGVDKSM</sequence>
<evidence type="ECO:0000256" key="7">
    <source>
        <dbReference type="ARBA" id="ARBA00023306"/>
    </source>
</evidence>
<dbReference type="EMBL" id="MU003823">
    <property type="protein sequence ID" value="KAF2718556.1"/>
    <property type="molecule type" value="Genomic_DNA"/>
</dbReference>
<evidence type="ECO:0000256" key="5">
    <source>
        <dbReference type="ARBA" id="ARBA00022829"/>
    </source>
</evidence>
<dbReference type="InterPro" id="IPR019440">
    <property type="entry name" value="MAU2"/>
</dbReference>
<evidence type="ECO:0000256" key="2">
    <source>
        <dbReference type="ARBA" id="ARBA00008585"/>
    </source>
</evidence>
<comment type="caution">
    <text evidence="8">The sequence shown here is derived from an EMBL/GenBank/DDBJ whole genome shotgun (WGS) entry which is preliminary data.</text>
</comment>
<organism evidence="8 9">
    <name type="scientific">Polychaeton citri CBS 116435</name>
    <dbReference type="NCBI Taxonomy" id="1314669"/>
    <lineage>
        <taxon>Eukaryota</taxon>
        <taxon>Fungi</taxon>
        <taxon>Dikarya</taxon>
        <taxon>Ascomycota</taxon>
        <taxon>Pezizomycotina</taxon>
        <taxon>Dothideomycetes</taxon>
        <taxon>Dothideomycetidae</taxon>
        <taxon>Capnodiales</taxon>
        <taxon>Capnodiaceae</taxon>
        <taxon>Polychaeton</taxon>
    </lineage>
</organism>
<dbReference type="GO" id="GO:0007059">
    <property type="term" value="P:chromosome segregation"/>
    <property type="evidence" value="ECO:0007669"/>
    <property type="project" value="UniProtKB-KW"/>
</dbReference>
<evidence type="ECO:0000256" key="4">
    <source>
        <dbReference type="ARBA" id="ARBA00022776"/>
    </source>
</evidence>
<keyword evidence="3" id="KW-0132">Cell division</keyword>
<evidence type="ECO:0000313" key="9">
    <source>
        <dbReference type="Proteomes" id="UP000799441"/>
    </source>
</evidence>
<proteinExistence type="inferred from homology"/>
<dbReference type="GO" id="GO:0051301">
    <property type="term" value="P:cell division"/>
    <property type="evidence" value="ECO:0007669"/>
    <property type="project" value="UniProtKB-KW"/>
</dbReference>
<evidence type="ECO:0000256" key="3">
    <source>
        <dbReference type="ARBA" id="ARBA00022618"/>
    </source>
</evidence>